<sequence length="255" mass="28202">MSHQEQEPAVYNLEFFGDAPFWTGAEERSRRTLLMPLPNPAEFLAFGVSGPSNTVLFVARGRVREHLGDFLSRMEQASASVALYERVPLPWPFVKRYLSDDPFEGRETESPKGSTDAGFMSYAGGAGALWEGPSVDISMEPTWPEQYHSSRKVFIMPLPGHEEFLAMGVCSSEPEPGLDLFVFEARGRVAEHLDGFISRMKQSGVKVKLCDWPTLDYLCKRVATAYPEALAQRSIPPATGLSTSGTSPQVATVRH</sequence>
<reference evidence="3" key="1">
    <citation type="submission" date="2016-11" db="EMBL/GenBank/DDBJ databases">
        <authorList>
            <person name="Shukria A."/>
            <person name="Stevens D.C."/>
        </authorList>
    </citation>
    <scope>NUCLEOTIDE SEQUENCE [LARGE SCALE GENOMIC DNA]</scope>
    <source>
        <strain evidence="3">Cbfe23</strain>
    </source>
</reference>
<dbReference type="RefSeq" id="WP_071900842.1">
    <property type="nucleotide sequence ID" value="NZ_MPIN01000006.1"/>
</dbReference>
<accession>A0A1L9B7V2</accession>
<dbReference type="AlphaFoldDB" id="A0A1L9B7V2"/>
<dbReference type="Proteomes" id="UP000182229">
    <property type="component" value="Unassembled WGS sequence"/>
</dbReference>
<feature type="compositionally biased region" description="Polar residues" evidence="1">
    <location>
        <begin position="240"/>
        <end position="255"/>
    </location>
</feature>
<dbReference type="STRING" id="83449.BON30_24690"/>
<organism evidence="2 3">
    <name type="scientific">Cystobacter ferrugineus</name>
    <dbReference type="NCBI Taxonomy" id="83449"/>
    <lineage>
        <taxon>Bacteria</taxon>
        <taxon>Pseudomonadati</taxon>
        <taxon>Myxococcota</taxon>
        <taxon>Myxococcia</taxon>
        <taxon>Myxococcales</taxon>
        <taxon>Cystobacterineae</taxon>
        <taxon>Archangiaceae</taxon>
        <taxon>Cystobacter</taxon>
    </lineage>
</organism>
<protein>
    <submittedName>
        <fullName evidence="2">Uncharacterized protein</fullName>
    </submittedName>
</protein>
<feature type="region of interest" description="Disordered" evidence="1">
    <location>
        <begin position="236"/>
        <end position="255"/>
    </location>
</feature>
<gene>
    <name evidence="2" type="ORF">BON30_24690</name>
</gene>
<comment type="caution">
    <text evidence="2">The sequence shown here is derived from an EMBL/GenBank/DDBJ whole genome shotgun (WGS) entry which is preliminary data.</text>
</comment>
<evidence type="ECO:0000256" key="1">
    <source>
        <dbReference type="SAM" id="MobiDB-lite"/>
    </source>
</evidence>
<proteinExistence type="predicted"/>
<dbReference type="OrthoDB" id="5515680at2"/>
<keyword evidence="3" id="KW-1185">Reference proteome</keyword>
<evidence type="ECO:0000313" key="2">
    <source>
        <dbReference type="EMBL" id="OJH38336.1"/>
    </source>
</evidence>
<name>A0A1L9B7V2_9BACT</name>
<reference evidence="2 3" key="2">
    <citation type="submission" date="2016-12" db="EMBL/GenBank/DDBJ databases">
        <title>Draft Genome Sequence of Cystobacter ferrugineus Strain Cbfe23.</title>
        <authorList>
            <person name="Akbar S."/>
            <person name="Dowd S.E."/>
            <person name="Stevens D.C."/>
        </authorList>
    </citation>
    <scope>NUCLEOTIDE SEQUENCE [LARGE SCALE GENOMIC DNA]</scope>
    <source>
        <strain evidence="2 3">Cbfe23</strain>
    </source>
</reference>
<dbReference type="EMBL" id="MPIN01000006">
    <property type="protein sequence ID" value="OJH38336.1"/>
    <property type="molecule type" value="Genomic_DNA"/>
</dbReference>
<evidence type="ECO:0000313" key="3">
    <source>
        <dbReference type="Proteomes" id="UP000182229"/>
    </source>
</evidence>